<evidence type="ECO:0000256" key="2">
    <source>
        <dbReference type="ARBA" id="ARBA00022472"/>
    </source>
</evidence>
<keyword evidence="2" id="KW-0805">Transcription regulation</keyword>
<reference evidence="4" key="2">
    <citation type="submission" date="2022-03" db="EMBL/GenBank/DDBJ databases">
        <title>Draft title - Genomic analysis of global carrot germplasm unveils the trajectory of domestication and the origin of high carotenoid orange carrot.</title>
        <authorList>
            <person name="Iorizzo M."/>
            <person name="Ellison S."/>
            <person name="Senalik D."/>
            <person name="Macko-Podgorni A."/>
            <person name="Grzebelus D."/>
            <person name="Bostan H."/>
            <person name="Rolling W."/>
            <person name="Curaba J."/>
            <person name="Simon P."/>
        </authorList>
    </citation>
    <scope>NUCLEOTIDE SEQUENCE</scope>
    <source>
        <tissue evidence="4">Leaf</tissue>
    </source>
</reference>
<dbReference type="InterPro" id="IPR038538">
    <property type="entry name" value="MTERF_sf"/>
</dbReference>
<sequence length="388" mass="44484">MFALYNKPRSIISCLNIINSKLRFLDNVSRTITNASPQLEKPEIGSKNHSFTVSYVMNNLGLSPQGAISNSKRVKFESLDKPESVVALFRDHGFSDIQISNIISKRPKFLNWNPNGTLLPKLKFLCSIGASSDDVASNPYILEHSLDKRIVPFYNSCKRMFLSDKQILKILRQHCSYILGNARVSDNSNIKLLNEVGVGMRYIGLIIYRRPRLMNIHYDKFRTVVYELLEMKFDPSKGHFVRALSVRLDMSDLTWAHKIEVYKRWGWTEHEIISAFRQNPPCMALSEENIMSGMDFLVNEMGCQSMTIAKRPAVLTYSLKSRLIPRCSVIKVLQMKGLISEEDLSLLSLLMITEQSFVDRFIIKYEEQLPQLLNAYQSRLGILELGES</sequence>
<dbReference type="GO" id="GO:0006353">
    <property type="term" value="P:DNA-templated transcription termination"/>
    <property type="evidence" value="ECO:0007669"/>
    <property type="project" value="UniProtKB-KW"/>
</dbReference>
<dbReference type="AlphaFoldDB" id="A0AAF0WS58"/>
<dbReference type="PANTHER" id="PTHR13068">
    <property type="entry name" value="CGI-12 PROTEIN-RELATED"/>
    <property type="match status" value="1"/>
</dbReference>
<accession>A0AAF0WS58</accession>
<name>A0AAF0WS58_DAUCS</name>
<keyword evidence="2" id="KW-0804">Transcription</keyword>
<dbReference type="PANTHER" id="PTHR13068:SF133">
    <property type="entry name" value="MITOCHONDRIAL TRANSCRIPTION TERMINATION FACTOR FAMILY PROTEIN"/>
    <property type="match status" value="1"/>
</dbReference>
<dbReference type="GO" id="GO:0003676">
    <property type="term" value="F:nucleic acid binding"/>
    <property type="evidence" value="ECO:0007669"/>
    <property type="project" value="InterPro"/>
</dbReference>
<dbReference type="Gene3D" id="1.25.70.10">
    <property type="entry name" value="Transcription termination factor 3, mitochondrial"/>
    <property type="match status" value="1"/>
</dbReference>
<keyword evidence="5" id="KW-1185">Reference proteome</keyword>
<gene>
    <name evidence="4" type="ORF">DCAR_0314056</name>
</gene>
<organism evidence="4 5">
    <name type="scientific">Daucus carota subsp. sativus</name>
    <name type="common">Carrot</name>
    <dbReference type="NCBI Taxonomy" id="79200"/>
    <lineage>
        <taxon>Eukaryota</taxon>
        <taxon>Viridiplantae</taxon>
        <taxon>Streptophyta</taxon>
        <taxon>Embryophyta</taxon>
        <taxon>Tracheophyta</taxon>
        <taxon>Spermatophyta</taxon>
        <taxon>Magnoliopsida</taxon>
        <taxon>eudicotyledons</taxon>
        <taxon>Gunneridae</taxon>
        <taxon>Pentapetalae</taxon>
        <taxon>asterids</taxon>
        <taxon>campanulids</taxon>
        <taxon>Apiales</taxon>
        <taxon>Apiaceae</taxon>
        <taxon>Apioideae</taxon>
        <taxon>Scandiceae</taxon>
        <taxon>Daucinae</taxon>
        <taxon>Daucus</taxon>
        <taxon>Daucus sect. Daucus</taxon>
    </lineage>
</organism>
<evidence type="ECO:0000256" key="1">
    <source>
        <dbReference type="ARBA" id="ARBA00007692"/>
    </source>
</evidence>
<dbReference type="FunFam" id="1.25.70.10:FF:000001">
    <property type="entry name" value="Mitochondrial transcription termination factor-like"/>
    <property type="match status" value="1"/>
</dbReference>
<evidence type="ECO:0000313" key="4">
    <source>
        <dbReference type="EMBL" id="WOG94759.1"/>
    </source>
</evidence>
<keyword evidence="2" id="KW-0806">Transcription termination</keyword>
<reference evidence="4" key="1">
    <citation type="journal article" date="2016" name="Nat. Genet.">
        <title>A high-quality carrot genome assembly provides new insights into carotenoid accumulation and asterid genome evolution.</title>
        <authorList>
            <person name="Iorizzo M."/>
            <person name="Ellison S."/>
            <person name="Senalik D."/>
            <person name="Zeng P."/>
            <person name="Satapoomin P."/>
            <person name="Huang J."/>
            <person name="Bowman M."/>
            <person name="Iovene M."/>
            <person name="Sanseverino W."/>
            <person name="Cavagnaro P."/>
            <person name="Yildiz M."/>
            <person name="Macko-Podgorni A."/>
            <person name="Moranska E."/>
            <person name="Grzebelus E."/>
            <person name="Grzebelus D."/>
            <person name="Ashrafi H."/>
            <person name="Zheng Z."/>
            <person name="Cheng S."/>
            <person name="Spooner D."/>
            <person name="Van Deynze A."/>
            <person name="Simon P."/>
        </authorList>
    </citation>
    <scope>NUCLEOTIDE SEQUENCE</scope>
    <source>
        <tissue evidence="4">Leaf</tissue>
    </source>
</reference>
<dbReference type="EMBL" id="CP093345">
    <property type="protein sequence ID" value="WOG94759.1"/>
    <property type="molecule type" value="Genomic_DNA"/>
</dbReference>
<comment type="similarity">
    <text evidence="1">Belongs to the mTERF family.</text>
</comment>
<dbReference type="SMART" id="SM00733">
    <property type="entry name" value="Mterf"/>
    <property type="match status" value="6"/>
</dbReference>
<keyword evidence="3" id="KW-0809">Transit peptide</keyword>
<dbReference type="KEGG" id="dcr:108214697"/>
<dbReference type="InterPro" id="IPR003690">
    <property type="entry name" value="MTERF"/>
</dbReference>
<dbReference type="Proteomes" id="UP000077755">
    <property type="component" value="Chromosome 3"/>
</dbReference>
<evidence type="ECO:0000256" key="3">
    <source>
        <dbReference type="ARBA" id="ARBA00022946"/>
    </source>
</evidence>
<dbReference type="Pfam" id="PF02536">
    <property type="entry name" value="mTERF"/>
    <property type="match status" value="1"/>
</dbReference>
<evidence type="ECO:0000313" key="5">
    <source>
        <dbReference type="Proteomes" id="UP000077755"/>
    </source>
</evidence>
<proteinExistence type="inferred from homology"/>
<protein>
    <submittedName>
        <fullName evidence="4">Uncharacterized protein</fullName>
    </submittedName>
</protein>